<dbReference type="SUPFAM" id="SSF56645">
    <property type="entry name" value="Acyl-CoA dehydrogenase NM domain-like"/>
    <property type="match status" value="1"/>
</dbReference>
<dbReference type="Pfam" id="PF18158">
    <property type="entry name" value="AidB_N"/>
    <property type="match status" value="1"/>
</dbReference>
<evidence type="ECO:0000256" key="2">
    <source>
        <dbReference type="ARBA" id="ARBA00009347"/>
    </source>
</evidence>
<dbReference type="AlphaFoldDB" id="A0A4R2R410"/>
<comment type="cofactor">
    <cofactor evidence="1 5">
        <name>FAD</name>
        <dbReference type="ChEBI" id="CHEBI:57692"/>
    </cofactor>
</comment>
<dbReference type="PANTHER" id="PTHR42707">
    <property type="entry name" value="ACYL-COA DEHYDROGENASE"/>
    <property type="match status" value="1"/>
</dbReference>
<dbReference type="InterPro" id="IPR006089">
    <property type="entry name" value="Acyl-CoA_DH_CS"/>
</dbReference>
<evidence type="ECO:0000256" key="5">
    <source>
        <dbReference type="RuleBase" id="RU362125"/>
    </source>
</evidence>
<dbReference type="SUPFAM" id="SSF47203">
    <property type="entry name" value="Acyl-CoA dehydrogenase C-terminal domain-like"/>
    <property type="match status" value="1"/>
</dbReference>
<evidence type="ECO:0000259" key="6">
    <source>
        <dbReference type="Pfam" id="PF00441"/>
    </source>
</evidence>
<dbReference type="Proteomes" id="UP000294911">
    <property type="component" value="Unassembled WGS sequence"/>
</dbReference>
<accession>A0A4R2R410</accession>
<evidence type="ECO:0000256" key="1">
    <source>
        <dbReference type="ARBA" id="ARBA00001974"/>
    </source>
</evidence>
<keyword evidence="5" id="KW-0560">Oxidoreductase</keyword>
<evidence type="ECO:0000259" key="7">
    <source>
        <dbReference type="Pfam" id="PF02770"/>
    </source>
</evidence>
<dbReference type="OrthoDB" id="9771038at2"/>
<dbReference type="PROSITE" id="PS00073">
    <property type="entry name" value="ACYL_COA_DH_2"/>
    <property type="match status" value="1"/>
</dbReference>
<evidence type="ECO:0000256" key="3">
    <source>
        <dbReference type="ARBA" id="ARBA00022630"/>
    </source>
</evidence>
<name>A0A4R2R410_9PSEU</name>
<proteinExistence type="inferred from homology"/>
<dbReference type="InterPro" id="IPR009075">
    <property type="entry name" value="AcylCo_DH/oxidase_C"/>
</dbReference>
<evidence type="ECO:0000259" key="8">
    <source>
        <dbReference type="Pfam" id="PF18158"/>
    </source>
</evidence>
<sequence length="579" mass="62734">MVTATRPSWPSGDTFAGTDPALGNLLDQLLGPDERTLLQPVLRELDDAASGRLSELATTADANPPRLRQYDANGERVDEIVFHPAYTELANYAFERLGLAAMSHRAGIHYWPATAPHIAKYALSYVFVQAEFGICCPVSMTDSAARVLRLFGDPSVFGDYLAGLTATEHDSLLTGAMFMTERAGGTDVGQTETTARRKGDDWVLHGRKWFASNASADVILTLARVPGGADGTAGLGLFLVPRTRPDGSRNSYRIDRLKDKLGTRSMASGEVTLDGAYALPVGDLSRGFRQMAEMVNVSRLSNVLRSAGLMRRAVWESVWHTKQRVVFGKPLFDQPLMRASLLPLQLHAESALGFALECAKLLDEADRGDELAGRLIRVLTPLGKYTICKQARWVTGEAMEIRGGNGYIEDWVNPRLVRDAHLGSIWEGSSNVIALDALRCMRKSGAHDELTEHLTDRLAKITDPEVTRAAQRVLDRLARLRARGNELLAAPDDWAQAAAGRYTGELSRATQAAFLVQQAAREADAGGGYRKLLVANCYLGYLDGAEAPPAALDCLEQIVFGGTVDASTANTPVGQDPGS</sequence>
<feature type="domain" description="Adaptive response protein AidB N-terminal" evidence="8">
    <location>
        <begin position="17"/>
        <end position="170"/>
    </location>
</feature>
<dbReference type="InterPro" id="IPR009100">
    <property type="entry name" value="AcylCoA_DH/oxidase_NM_dom_sf"/>
</dbReference>
<dbReference type="RefSeq" id="WP_132875318.1">
    <property type="nucleotide sequence ID" value="NZ_SLXQ01000001.1"/>
</dbReference>
<dbReference type="Gene3D" id="6.10.250.600">
    <property type="match status" value="1"/>
</dbReference>
<reference evidence="9 10" key="1">
    <citation type="submission" date="2019-03" db="EMBL/GenBank/DDBJ databases">
        <title>Genomic Encyclopedia of Type Strains, Phase IV (KMG-IV): sequencing the most valuable type-strain genomes for metagenomic binning, comparative biology and taxonomic classification.</title>
        <authorList>
            <person name="Goeker M."/>
        </authorList>
    </citation>
    <scope>NUCLEOTIDE SEQUENCE [LARGE SCALE GENOMIC DNA]</scope>
    <source>
        <strain evidence="9 10">DSM 45765</strain>
    </source>
</reference>
<feature type="domain" description="Acyl-CoA oxidase/dehydrogenase middle" evidence="7">
    <location>
        <begin position="176"/>
        <end position="274"/>
    </location>
</feature>
<dbReference type="EMBL" id="SLXQ01000001">
    <property type="protein sequence ID" value="TCP56757.1"/>
    <property type="molecule type" value="Genomic_DNA"/>
</dbReference>
<organism evidence="9 10">
    <name type="scientific">Tamaricihabitans halophyticus</name>
    <dbReference type="NCBI Taxonomy" id="1262583"/>
    <lineage>
        <taxon>Bacteria</taxon>
        <taxon>Bacillati</taxon>
        <taxon>Actinomycetota</taxon>
        <taxon>Actinomycetes</taxon>
        <taxon>Pseudonocardiales</taxon>
        <taxon>Pseudonocardiaceae</taxon>
        <taxon>Tamaricihabitans</taxon>
    </lineage>
</organism>
<comment type="similarity">
    <text evidence="2 5">Belongs to the acyl-CoA dehydrogenase family.</text>
</comment>
<comment type="caution">
    <text evidence="9">The sequence shown here is derived from an EMBL/GenBank/DDBJ whole genome shotgun (WGS) entry which is preliminary data.</text>
</comment>
<dbReference type="GO" id="GO:0003995">
    <property type="term" value="F:acyl-CoA dehydrogenase activity"/>
    <property type="evidence" value="ECO:0007669"/>
    <property type="project" value="InterPro"/>
</dbReference>
<protein>
    <submittedName>
        <fullName evidence="9">Alkylation response protein AidB-like acyl-CoA dehydrogenase</fullName>
    </submittedName>
</protein>
<keyword evidence="4 5" id="KW-0274">FAD</keyword>
<dbReference type="PANTHER" id="PTHR42707:SF2">
    <property type="entry name" value="ACD11 DEHYDROGENASE"/>
    <property type="match status" value="1"/>
</dbReference>
<gene>
    <name evidence="9" type="ORF">EV191_101703</name>
</gene>
<evidence type="ECO:0000313" key="9">
    <source>
        <dbReference type="EMBL" id="TCP56757.1"/>
    </source>
</evidence>
<dbReference type="InterPro" id="IPR006091">
    <property type="entry name" value="Acyl-CoA_Oxase/DH_mid-dom"/>
</dbReference>
<dbReference type="Gene3D" id="1.20.140.10">
    <property type="entry name" value="Butyryl-CoA Dehydrogenase, subunit A, domain 3"/>
    <property type="match status" value="1"/>
</dbReference>
<evidence type="ECO:0000256" key="4">
    <source>
        <dbReference type="ARBA" id="ARBA00022827"/>
    </source>
</evidence>
<dbReference type="Pfam" id="PF02770">
    <property type="entry name" value="Acyl-CoA_dh_M"/>
    <property type="match status" value="1"/>
</dbReference>
<keyword evidence="10" id="KW-1185">Reference proteome</keyword>
<dbReference type="Pfam" id="PF00441">
    <property type="entry name" value="Acyl-CoA_dh_1"/>
    <property type="match status" value="1"/>
</dbReference>
<dbReference type="InterPro" id="IPR036250">
    <property type="entry name" value="AcylCo_DH-like_C"/>
</dbReference>
<dbReference type="InterPro" id="IPR052904">
    <property type="entry name" value="Acyl-CoA_dehydrogenase-like"/>
</dbReference>
<dbReference type="Gene3D" id="2.40.110.20">
    <property type="match status" value="1"/>
</dbReference>
<evidence type="ECO:0000313" key="10">
    <source>
        <dbReference type="Proteomes" id="UP000294911"/>
    </source>
</evidence>
<feature type="domain" description="Acyl-CoA dehydrogenase/oxidase C-terminal" evidence="6">
    <location>
        <begin position="286"/>
        <end position="434"/>
    </location>
</feature>
<dbReference type="InterPro" id="IPR041504">
    <property type="entry name" value="AidB_N"/>
</dbReference>
<keyword evidence="3 5" id="KW-0285">Flavoprotein</keyword>